<evidence type="ECO:0000256" key="2">
    <source>
        <dbReference type="ARBA" id="ARBA00004604"/>
    </source>
</evidence>
<evidence type="ECO:0000256" key="9">
    <source>
        <dbReference type="ARBA" id="ARBA00093307"/>
    </source>
</evidence>
<evidence type="ECO:0000256" key="8">
    <source>
        <dbReference type="ARBA" id="ARBA00023242"/>
    </source>
</evidence>
<organism evidence="11">
    <name type="scientific">Ostreococcus mediterraneus</name>
    <dbReference type="NCBI Taxonomy" id="1486918"/>
    <lineage>
        <taxon>Eukaryota</taxon>
        <taxon>Viridiplantae</taxon>
        <taxon>Chlorophyta</taxon>
        <taxon>Mamiellophyceae</taxon>
        <taxon>Mamiellales</taxon>
        <taxon>Bathycoccaceae</taxon>
        <taxon>Ostreococcus</taxon>
    </lineage>
</organism>
<dbReference type="PANTHER" id="PTHR13557">
    <property type="entry name" value="COILED-COIL DOMAIN-CONTAINING PROTEIN 86"/>
    <property type="match status" value="1"/>
</dbReference>
<evidence type="ECO:0000256" key="4">
    <source>
        <dbReference type="ARBA" id="ARBA00022454"/>
    </source>
</evidence>
<dbReference type="AlphaFoldDB" id="A0A6U0C7P1"/>
<evidence type="ECO:0000256" key="6">
    <source>
        <dbReference type="ARBA" id="ARBA00022934"/>
    </source>
</evidence>
<name>A0A6U0C7P1_9CHLO</name>
<dbReference type="GO" id="GO:0005730">
    <property type="term" value="C:nucleolus"/>
    <property type="evidence" value="ECO:0007669"/>
    <property type="project" value="UniProtKB-SubCell"/>
</dbReference>
<dbReference type="InterPro" id="IPR026570">
    <property type="entry name" value="CCDC86"/>
</dbReference>
<keyword evidence="6" id="KW-0164">Citrullination</keyword>
<keyword evidence="5" id="KW-0597">Phosphoprotein</keyword>
<dbReference type="PANTHER" id="PTHR13557:SF1">
    <property type="entry name" value="COILED-COIL DOMAIN-CONTAINING PROTEIN 86"/>
    <property type="match status" value="1"/>
</dbReference>
<protein>
    <recommendedName>
        <fullName evidence="3">Coiled-coil domain-containing protein 86</fullName>
    </recommendedName>
</protein>
<reference evidence="11" key="1">
    <citation type="submission" date="2021-01" db="EMBL/GenBank/DDBJ databases">
        <authorList>
            <person name="Corre E."/>
            <person name="Pelletier E."/>
            <person name="Niang G."/>
            <person name="Scheremetjew M."/>
            <person name="Finn R."/>
            <person name="Kale V."/>
            <person name="Holt S."/>
            <person name="Cochrane G."/>
            <person name="Meng A."/>
            <person name="Brown T."/>
            <person name="Cohen L."/>
        </authorList>
    </citation>
    <scope>NUCLEOTIDE SEQUENCE</scope>
    <source>
        <strain evidence="11">Clade-D-RCC2573</strain>
    </source>
</reference>
<evidence type="ECO:0000313" key="11">
    <source>
        <dbReference type="EMBL" id="CAD8728958.1"/>
    </source>
</evidence>
<feature type="compositionally biased region" description="Basic and acidic residues" evidence="10">
    <location>
        <begin position="137"/>
        <end position="170"/>
    </location>
</feature>
<keyword evidence="7" id="KW-0175">Coiled coil</keyword>
<dbReference type="GO" id="GO:0005694">
    <property type="term" value="C:chromosome"/>
    <property type="evidence" value="ECO:0007669"/>
    <property type="project" value="UniProtKB-SubCell"/>
</dbReference>
<accession>A0A6U0C7P1</accession>
<feature type="region of interest" description="Disordered" evidence="10">
    <location>
        <begin position="100"/>
        <end position="123"/>
    </location>
</feature>
<comment type="function">
    <text evidence="9">Required for proper chromosome segregation during mitosis and error-free mitotic progression.</text>
</comment>
<gene>
    <name evidence="11" type="ORF">OMED0936_LOCUS1388</name>
</gene>
<dbReference type="EMBL" id="HBFF01001738">
    <property type="protein sequence ID" value="CAD8728958.1"/>
    <property type="molecule type" value="Transcribed_RNA"/>
</dbReference>
<feature type="region of interest" description="Disordered" evidence="10">
    <location>
        <begin position="137"/>
        <end position="203"/>
    </location>
</feature>
<keyword evidence="4" id="KW-0158">Chromosome</keyword>
<sequence length="203" mass="22407">MSAPRRARRVAVDATANADVAMRASSDASALDAGAYVPPQEVFKSGVDHRSITKTVRHGKRKRDGDDGDDADVDMNIDTEALRAFKAPRATYEVVVGSKSGRPWKQPAKRASALKRVPSSKTWDERMAEKNAKKLFQDAKKRAKAEAGARAKAERERREAKKAQKEENRRRTGVGAPTEITNPKTIAKKSAKERAKLKALRML</sequence>
<proteinExistence type="predicted"/>
<evidence type="ECO:0000256" key="5">
    <source>
        <dbReference type="ARBA" id="ARBA00022553"/>
    </source>
</evidence>
<keyword evidence="8" id="KW-0539">Nucleus</keyword>
<evidence type="ECO:0000256" key="7">
    <source>
        <dbReference type="ARBA" id="ARBA00023054"/>
    </source>
</evidence>
<evidence type="ECO:0000256" key="3">
    <source>
        <dbReference type="ARBA" id="ARBA00016738"/>
    </source>
</evidence>
<evidence type="ECO:0000256" key="10">
    <source>
        <dbReference type="SAM" id="MobiDB-lite"/>
    </source>
</evidence>
<evidence type="ECO:0000256" key="1">
    <source>
        <dbReference type="ARBA" id="ARBA00004286"/>
    </source>
</evidence>
<comment type="subcellular location">
    <subcellularLocation>
        <location evidence="1">Chromosome</location>
    </subcellularLocation>
    <subcellularLocation>
        <location evidence="2">Nucleus</location>
        <location evidence="2">Nucleolus</location>
    </subcellularLocation>
</comment>